<reference evidence="1 2" key="1">
    <citation type="submission" date="2019-03" db="EMBL/GenBank/DDBJ databases">
        <title>Genomic Encyclopedia of Type Strains, Phase III (KMG-III): the genomes of soil and plant-associated and newly described type strains.</title>
        <authorList>
            <person name="Whitman W."/>
        </authorList>
    </citation>
    <scope>NUCLEOTIDE SEQUENCE [LARGE SCALE GENOMIC DNA]</scope>
    <source>
        <strain evidence="1 2">CECT 8976</strain>
    </source>
</reference>
<dbReference type="SUPFAM" id="SSF102588">
    <property type="entry name" value="LmbE-like"/>
    <property type="match status" value="1"/>
</dbReference>
<dbReference type="EMBL" id="SNZP01000012">
    <property type="protein sequence ID" value="TDR73902.1"/>
    <property type="molecule type" value="Genomic_DNA"/>
</dbReference>
<dbReference type="AlphaFoldDB" id="A0A4R7AZQ5"/>
<dbReference type="InterPro" id="IPR024078">
    <property type="entry name" value="LmbE-like_dom_sf"/>
</dbReference>
<gene>
    <name evidence="1" type="ORF">DFP86_112106</name>
</gene>
<dbReference type="RefSeq" id="WP_133682574.1">
    <property type="nucleotide sequence ID" value="NZ_SNZP01000012.1"/>
</dbReference>
<evidence type="ECO:0000313" key="1">
    <source>
        <dbReference type="EMBL" id="TDR73902.1"/>
    </source>
</evidence>
<organism evidence="1 2">
    <name type="scientific">Paludibacterium purpuratum</name>
    <dbReference type="NCBI Taxonomy" id="1144873"/>
    <lineage>
        <taxon>Bacteria</taxon>
        <taxon>Pseudomonadati</taxon>
        <taxon>Pseudomonadota</taxon>
        <taxon>Betaproteobacteria</taxon>
        <taxon>Neisseriales</taxon>
        <taxon>Chromobacteriaceae</taxon>
        <taxon>Paludibacterium</taxon>
    </lineage>
</organism>
<dbReference type="OrthoDB" id="9816564at2"/>
<name>A0A4R7AZQ5_9NEIS</name>
<keyword evidence="2" id="KW-1185">Reference proteome</keyword>
<proteinExistence type="predicted"/>
<dbReference type="Gene3D" id="3.40.50.10320">
    <property type="entry name" value="LmbE-like"/>
    <property type="match status" value="1"/>
</dbReference>
<dbReference type="Proteomes" id="UP000295611">
    <property type="component" value="Unassembled WGS sequence"/>
</dbReference>
<evidence type="ECO:0000313" key="2">
    <source>
        <dbReference type="Proteomes" id="UP000295611"/>
    </source>
</evidence>
<accession>A0A4R7AZQ5</accession>
<sequence length="259" mass="28263">MTTRRVLILSPHSDDTAFSLGGLLAKGSTLRGWQKHQLTLFVRSCHAPYAPELHGADAITAARCREDEVFCARHDIALRRLDFAETLLRGYPSIASIFVLREPEEDALFELACVAVAQAAAGFDLVLAPMGIGGHIEHVMVREACRRACPNALYYEDLPYAGDFSNQALDRFAASRLPNARCRCIDVASALDAKATGLLGYASQVVENDLAKVTAYSRSRRPAAMHAWRRQPDVGDAYPSAVEVLWGTDSALAMLDFPG</sequence>
<protein>
    <submittedName>
        <fullName evidence="1">LmbE family N-acetylglucosaminyl deacetylase</fullName>
    </submittedName>
</protein>
<comment type="caution">
    <text evidence="1">The sequence shown here is derived from an EMBL/GenBank/DDBJ whole genome shotgun (WGS) entry which is preliminary data.</text>
</comment>